<evidence type="ECO:0000313" key="2">
    <source>
        <dbReference type="Proteomes" id="UP000485058"/>
    </source>
</evidence>
<reference evidence="1 2" key="1">
    <citation type="submission" date="2020-02" db="EMBL/GenBank/DDBJ databases">
        <title>Draft genome sequence of Haematococcus lacustris strain NIES-144.</title>
        <authorList>
            <person name="Morimoto D."/>
            <person name="Nakagawa S."/>
            <person name="Yoshida T."/>
            <person name="Sawayama S."/>
        </authorList>
    </citation>
    <scope>NUCLEOTIDE SEQUENCE [LARGE SCALE GENOMIC DNA]</scope>
    <source>
        <strain evidence="1 2">NIES-144</strain>
    </source>
</reference>
<protein>
    <submittedName>
        <fullName evidence="1">Uncharacterized protein</fullName>
    </submittedName>
</protein>
<organism evidence="1 2">
    <name type="scientific">Haematococcus lacustris</name>
    <name type="common">Green alga</name>
    <name type="synonym">Haematococcus pluvialis</name>
    <dbReference type="NCBI Taxonomy" id="44745"/>
    <lineage>
        <taxon>Eukaryota</taxon>
        <taxon>Viridiplantae</taxon>
        <taxon>Chlorophyta</taxon>
        <taxon>core chlorophytes</taxon>
        <taxon>Chlorophyceae</taxon>
        <taxon>CS clade</taxon>
        <taxon>Chlamydomonadales</taxon>
        <taxon>Haematococcaceae</taxon>
        <taxon>Haematococcus</taxon>
    </lineage>
</organism>
<keyword evidence="2" id="KW-1185">Reference proteome</keyword>
<proteinExistence type="predicted"/>
<dbReference type="Proteomes" id="UP000485058">
    <property type="component" value="Unassembled WGS sequence"/>
</dbReference>
<gene>
    <name evidence="1" type="ORF">HaLaN_13684</name>
</gene>
<comment type="caution">
    <text evidence="1">The sequence shown here is derived from an EMBL/GenBank/DDBJ whole genome shotgun (WGS) entry which is preliminary data.</text>
</comment>
<accession>A0A699Z3F6</accession>
<evidence type="ECO:0000313" key="1">
    <source>
        <dbReference type="EMBL" id="GFH17123.1"/>
    </source>
</evidence>
<dbReference type="AlphaFoldDB" id="A0A699Z3F6"/>
<dbReference type="EMBL" id="BLLF01001099">
    <property type="protein sequence ID" value="GFH17123.1"/>
    <property type="molecule type" value="Genomic_DNA"/>
</dbReference>
<name>A0A699Z3F6_HAELA</name>
<sequence length="85" mass="9636">MKQPRRVLAEAYDVGCKMTWGPSEPELEGQAVTEEQVDSQYLEREQLLGHLEGEDASKYDPLELHKMTADLEGNAHDQRSARNHA</sequence>